<comment type="caution">
    <text evidence="2">The sequence shown here is derived from an EMBL/GenBank/DDBJ whole genome shotgun (WGS) entry which is preliminary data.</text>
</comment>
<organism evidence="2 3">
    <name type="scientific">Truncatella angustata</name>
    <dbReference type="NCBI Taxonomy" id="152316"/>
    <lineage>
        <taxon>Eukaryota</taxon>
        <taxon>Fungi</taxon>
        <taxon>Dikarya</taxon>
        <taxon>Ascomycota</taxon>
        <taxon>Pezizomycotina</taxon>
        <taxon>Sordariomycetes</taxon>
        <taxon>Xylariomycetidae</taxon>
        <taxon>Amphisphaeriales</taxon>
        <taxon>Sporocadaceae</taxon>
        <taxon>Truncatella</taxon>
    </lineage>
</organism>
<dbReference type="RefSeq" id="XP_045962853.1">
    <property type="nucleotide sequence ID" value="XM_046108763.1"/>
</dbReference>
<proteinExistence type="predicted"/>
<sequence length="379" mass="41288">MSSQTPVDQQPPAPNSSDHNGTQQPPPTHRDEDMGGAEYPSPENPFATATGVAQNGNQLPPPTHDEGMGGTEHPSPENPFATATGVAQNGNQLPPPTHDEDMGGTEHPSPENPFATATGVAQNGNQLPPPTHDEGMGGIDHPARVQSPAVKVEDDRAMDRFIDQMRGNTGVEPGRATTAALEFGPAPIIEIIDDGTSYDRIVLEQDPDRPEFGKLEAKILGMLKFRGFLFVIAPSLKSVNHQRGFLVKGSDYESERTRFQQKNMGYLMTGKKEHLKGYKWHDLTLIVSGVCEDNKYAYLVVSLPDKKGYYVFSKSVLDAKFSRAITDGLFYLQRYLVGQGPVPRQQRQQVIKLPDEIGIQYAANFYRGSGVVPPSGVGL</sequence>
<dbReference type="GeneID" id="70137654"/>
<dbReference type="AlphaFoldDB" id="A0A9P8UUI6"/>
<evidence type="ECO:0000313" key="2">
    <source>
        <dbReference type="EMBL" id="KAH6658619.1"/>
    </source>
</evidence>
<evidence type="ECO:0000313" key="3">
    <source>
        <dbReference type="Proteomes" id="UP000758603"/>
    </source>
</evidence>
<keyword evidence="3" id="KW-1185">Reference proteome</keyword>
<dbReference type="OrthoDB" id="4723957at2759"/>
<gene>
    <name evidence="2" type="ORF">BKA67DRAFT_674707</name>
</gene>
<dbReference type="Proteomes" id="UP000758603">
    <property type="component" value="Unassembled WGS sequence"/>
</dbReference>
<dbReference type="EMBL" id="JAGPXC010000002">
    <property type="protein sequence ID" value="KAH6658619.1"/>
    <property type="molecule type" value="Genomic_DNA"/>
</dbReference>
<reference evidence="2" key="1">
    <citation type="journal article" date="2021" name="Nat. Commun.">
        <title>Genetic determinants of endophytism in the Arabidopsis root mycobiome.</title>
        <authorList>
            <person name="Mesny F."/>
            <person name="Miyauchi S."/>
            <person name="Thiergart T."/>
            <person name="Pickel B."/>
            <person name="Atanasova L."/>
            <person name="Karlsson M."/>
            <person name="Huettel B."/>
            <person name="Barry K.W."/>
            <person name="Haridas S."/>
            <person name="Chen C."/>
            <person name="Bauer D."/>
            <person name="Andreopoulos W."/>
            <person name="Pangilinan J."/>
            <person name="LaButti K."/>
            <person name="Riley R."/>
            <person name="Lipzen A."/>
            <person name="Clum A."/>
            <person name="Drula E."/>
            <person name="Henrissat B."/>
            <person name="Kohler A."/>
            <person name="Grigoriev I.V."/>
            <person name="Martin F.M."/>
            <person name="Hacquard S."/>
        </authorList>
    </citation>
    <scope>NUCLEOTIDE SEQUENCE</scope>
    <source>
        <strain evidence="2">MPI-SDFR-AT-0073</strain>
    </source>
</reference>
<protein>
    <submittedName>
        <fullName evidence="2">Uncharacterized protein</fullName>
    </submittedName>
</protein>
<accession>A0A9P8UUI6</accession>
<name>A0A9P8UUI6_9PEZI</name>
<feature type="region of interest" description="Disordered" evidence="1">
    <location>
        <begin position="1"/>
        <end position="150"/>
    </location>
</feature>
<evidence type="ECO:0000256" key="1">
    <source>
        <dbReference type="SAM" id="MobiDB-lite"/>
    </source>
</evidence>